<evidence type="ECO:0000313" key="3">
    <source>
        <dbReference type="Proteomes" id="UP001201812"/>
    </source>
</evidence>
<gene>
    <name evidence="2" type="ORF">DdX_16729</name>
</gene>
<keyword evidence="1" id="KW-0812">Transmembrane</keyword>
<evidence type="ECO:0000256" key="1">
    <source>
        <dbReference type="SAM" id="Phobius"/>
    </source>
</evidence>
<reference evidence="2" key="1">
    <citation type="submission" date="2022-01" db="EMBL/GenBank/DDBJ databases">
        <title>Genome Sequence Resource for Two Populations of Ditylenchus destructor, the Migratory Endoparasitic Phytonematode.</title>
        <authorList>
            <person name="Zhang H."/>
            <person name="Lin R."/>
            <person name="Xie B."/>
        </authorList>
    </citation>
    <scope>NUCLEOTIDE SEQUENCE</scope>
    <source>
        <strain evidence="2">BazhouSP</strain>
    </source>
</reference>
<keyword evidence="1" id="KW-0472">Membrane</keyword>
<keyword evidence="3" id="KW-1185">Reference proteome</keyword>
<feature type="transmembrane region" description="Helical" evidence="1">
    <location>
        <begin position="61"/>
        <end position="79"/>
    </location>
</feature>
<feature type="transmembrane region" description="Helical" evidence="1">
    <location>
        <begin position="272"/>
        <end position="288"/>
    </location>
</feature>
<feature type="transmembrane region" description="Helical" evidence="1">
    <location>
        <begin position="36"/>
        <end position="54"/>
    </location>
</feature>
<keyword evidence="1" id="KW-1133">Transmembrane helix</keyword>
<dbReference type="AlphaFoldDB" id="A0AAD4MNH1"/>
<protein>
    <submittedName>
        <fullName evidence="2">Uncharacterized protein</fullName>
    </submittedName>
</protein>
<evidence type="ECO:0000313" key="2">
    <source>
        <dbReference type="EMBL" id="KAI1700394.1"/>
    </source>
</evidence>
<feature type="transmembrane region" description="Helical" evidence="1">
    <location>
        <begin position="138"/>
        <end position="156"/>
    </location>
</feature>
<feature type="transmembrane region" description="Helical" evidence="1">
    <location>
        <begin position="99"/>
        <end position="126"/>
    </location>
</feature>
<organism evidence="2 3">
    <name type="scientific">Ditylenchus destructor</name>
    <dbReference type="NCBI Taxonomy" id="166010"/>
    <lineage>
        <taxon>Eukaryota</taxon>
        <taxon>Metazoa</taxon>
        <taxon>Ecdysozoa</taxon>
        <taxon>Nematoda</taxon>
        <taxon>Chromadorea</taxon>
        <taxon>Rhabditida</taxon>
        <taxon>Tylenchina</taxon>
        <taxon>Tylenchomorpha</taxon>
        <taxon>Sphaerularioidea</taxon>
        <taxon>Anguinidae</taxon>
        <taxon>Anguininae</taxon>
        <taxon>Ditylenchus</taxon>
    </lineage>
</organism>
<dbReference type="Proteomes" id="UP001201812">
    <property type="component" value="Unassembled WGS sequence"/>
</dbReference>
<sequence length="322" mass="37291">MYFPCIIEDSANFNGSDPAVDICVISQIIGDTAPPYLTHFSFIPALTVIFLTLIDKNTEDVKWFTFNTAVIIVINSILYETQDVIYETFLQNLDKRSPILHIWYIGQEVTQCPIFMLAATRAFILYWPDTYKKFFSRFLFFWIFAGDALLVFLLFVSSEQSTVLQILDYDVPLSKFLNTAFSLVLLTATFSCLFSVLYQIRKMAKEVAHNTQLAVYDALRRASFVCLFQATFYSMYTFMKMHMLLYNLRIITQEVIILYVLGRIFYDLEHTLFLLFIVLDMLIPLALIKSYRSTTTKLYSTIRGRIFGQKTTSVILVSSTRS</sequence>
<feature type="transmembrane region" description="Helical" evidence="1">
    <location>
        <begin position="244"/>
        <end position="266"/>
    </location>
</feature>
<name>A0AAD4MNH1_9BILA</name>
<dbReference type="EMBL" id="JAKKPZ010000146">
    <property type="protein sequence ID" value="KAI1700394.1"/>
    <property type="molecule type" value="Genomic_DNA"/>
</dbReference>
<feature type="transmembrane region" description="Helical" evidence="1">
    <location>
        <begin position="176"/>
        <end position="198"/>
    </location>
</feature>
<proteinExistence type="predicted"/>
<accession>A0AAD4MNH1</accession>
<comment type="caution">
    <text evidence="2">The sequence shown here is derived from an EMBL/GenBank/DDBJ whole genome shotgun (WGS) entry which is preliminary data.</text>
</comment>